<keyword evidence="8" id="KW-1185">Reference proteome</keyword>
<dbReference type="InterPro" id="IPR004113">
    <property type="entry name" value="FAD-bd_oxidored_4_C"/>
</dbReference>
<comment type="cofactor">
    <cofactor evidence="1">
        <name>FAD</name>
        <dbReference type="ChEBI" id="CHEBI:57692"/>
    </cofactor>
</comment>
<dbReference type="SUPFAM" id="SSF56176">
    <property type="entry name" value="FAD-binding/transporter-associated domain-like"/>
    <property type="match status" value="1"/>
</dbReference>
<evidence type="ECO:0000256" key="5">
    <source>
        <dbReference type="SAM" id="MobiDB-lite"/>
    </source>
</evidence>
<evidence type="ECO:0000259" key="6">
    <source>
        <dbReference type="PROSITE" id="PS51387"/>
    </source>
</evidence>
<reference evidence="7 8" key="1">
    <citation type="submission" date="2019-05" db="EMBL/GenBank/DDBJ databases">
        <authorList>
            <consortium name="Science for Life Laboratories"/>
        </authorList>
    </citation>
    <scope>NUCLEOTIDE SEQUENCE [LARGE SCALE GENOMIC DNA]</scope>
    <source>
        <strain evidence="7">Soil9</strain>
    </source>
</reference>
<name>A0A6P2CRN6_9BACT</name>
<dbReference type="PANTHER" id="PTHR11748:SF119">
    <property type="entry name" value="D-2-HYDROXYGLUTARATE DEHYDROGENASE"/>
    <property type="match status" value="1"/>
</dbReference>
<evidence type="ECO:0000256" key="1">
    <source>
        <dbReference type="ARBA" id="ARBA00001974"/>
    </source>
</evidence>
<keyword evidence="3" id="KW-0274">FAD</keyword>
<evidence type="ECO:0000313" key="8">
    <source>
        <dbReference type="Proteomes" id="UP000464178"/>
    </source>
</evidence>
<evidence type="ECO:0000313" key="7">
    <source>
        <dbReference type="EMBL" id="VTR90735.1"/>
    </source>
</evidence>
<dbReference type="PANTHER" id="PTHR11748">
    <property type="entry name" value="D-LACTATE DEHYDROGENASE"/>
    <property type="match status" value="1"/>
</dbReference>
<dbReference type="GO" id="GO:1903457">
    <property type="term" value="P:lactate catabolic process"/>
    <property type="evidence" value="ECO:0007669"/>
    <property type="project" value="TreeGrafter"/>
</dbReference>
<dbReference type="KEGG" id="gms:SOIL9_69790"/>
<evidence type="ECO:0000256" key="4">
    <source>
        <dbReference type="ARBA" id="ARBA00023002"/>
    </source>
</evidence>
<dbReference type="Pfam" id="PF02913">
    <property type="entry name" value="FAD-oxidase_C"/>
    <property type="match status" value="1"/>
</dbReference>
<accession>A0A6P2CRN6</accession>
<dbReference type="InterPro" id="IPR016164">
    <property type="entry name" value="FAD-linked_Oxase-like_C"/>
</dbReference>
<feature type="region of interest" description="Disordered" evidence="5">
    <location>
        <begin position="553"/>
        <end position="604"/>
    </location>
</feature>
<feature type="region of interest" description="Disordered" evidence="5">
    <location>
        <begin position="177"/>
        <end position="241"/>
    </location>
</feature>
<dbReference type="InterPro" id="IPR017896">
    <property type="entry name" value="4Fe4S_Fe-S-bd"/>
</dbReference>
<gene>
    <name evidence="7" type="ORF">SOIL9_69790</name>
</gene>
<feature type="domain" description="FAD-binding PCMH-type" evidence="6">
    <location>
        <begin position="36"/>
        <end position="314"/>
    </location>
</feature>
<sequence>MLDEKQITDDLRGQFRGRLHFDRLTRGLFATDASPFQIDPHAVAVPEDTESVAALVRYCHEHAIPLTPRGAGTGLAGESLNSGIVLDLSVHFRRVLAVDGDTVTVQPGVVLNELNTALAKVGRRFAPNPASSATCTVGGMIATNASGGNAFHYGYTRDYVAGLEVVWDNGEMTWVGVGKRPTRPSPLPEGTGELTRDTPVLEAASTSPGSFSPFPSGRGDGRVGSTPNPSPTPPLNGEGLKTTRHDTLTREVTKLLNFNAERIALTRTRTPFDRCAYQLHGVLNGNVVDLAKLLVGSEGTLGIITEATLRTIPLPGGTCLALIGFPTLDAAVRAGLALRRYGPVACDLLDRRLLSLTRGTGIPDIGAALMVVFEADTEREATERAWGAVESLQREHILRVLAEPTCDPEGIAHIRGIRATAVSGLYAQNGQRPVAFVEDIGVPADSLPEFLTKAQDILKQFETSGTFLVHALTGQVHTRPLLDLNEPTDRAKLWPLAEAIHGLALALHGTVSTQHGTGIARTPWIERQYGPLVPVFRELKRIFDPKGILNPGKIVGPDPSREAWPLRPTFQGQKTETATAEKESKKHAADTDAPPTEPAVRPSSLTPLLVWSSSSPEAEVRRCNGCGDCRTRTTPDRMCPSFRATGNETATPRAMANTLRVLADPTTATPEEVREVAELCVNCKMCRDDCNAKVNVPKLMLEAKAQRFAEHGLERGDWILARAEGLASIGSNFAPIVNAMLGRRSVRWLMEKFVGISRQRRLPAFSLRTFFRRARGLGLTRRKRRAGDQRTNYTLPSLVPHTSDRVALFVDVFAAYNDPLIGMAAVAVLQHHGIEVFVPPRQAGSGIAPFAKGDLESARESALRNVRVFADLTREGYRIVCLEPTSALMLTQDYLDILPDPDTAAVAANTVELTAYLNELHTAGRLRTDFRKLEVTLGHHVPCHMKALRRSAPALTLLQLIPGLRVHTIDAGCSGMAGTWGLKSENYATSLVAGAGMLAELNRPRVLFGSTECSACRMQMEEGSGKRTLHPVQYLAYAYGLLPELEPRFHKPLGDLVSD</sequence>
<dbReference type="Gene3D" id="3.30.465.10">
    <property type="match status" value="2"/>
</dbReference>
<organism evidence="7 8">
    <name type="scientific">Gemmata massiliana</name>
    <dbReference type="NCBI Taxonomy" id="1210884"/>
    <lineage>
        <taxon>Bacteria</taxon>
        <taxon>Pseudomonadati</taxon>
        <taxon>Planctomycetota</taxon>
        <taxon>Planctomycetia</taxon>
        <taxon>Gemmatales</taxon>
        <taxon>Gemmataceae</taxon>
        <taxon>Gemmata</taxon>
    </lineage>
</organism>
<dbReference type="InterPro" id="IPR036318">
    <property type="entry name" value="FAD-bd_PCMH-like_sf"/>
</dbReference>
<dbReference type="InterPro" id="IPR016171">
    <property type="entry name" value="Vanillyl_alc_oxidase_C-sub2"/>
</dbReference>
<dbReference type="PROSITE" id="PS51387">
    <property type="entry name" value="FAD_PCMH"/>
    <property type="match status" value="1"/>
</dbReference>
<keyword evidence="4" id="KW-0560">Oxidoreductase</keyword>
<dbReference type="GO" id="GO:0004458">
    <property type="term" value="F:D-lactate dehydrogenase (cytochrome) activity"/>
    <property type="evidence" value="ECO:0007669"/>
    <property type="project" value="TreeGrafter"/>
</dbReference>
<proteinExistence type="predicted"/>
<dbReference type="SUPFAM" id="SSF55103">
    <property type="entry name" value="FAD-linked oxidases, C-terminal domain"/>
    <property type="match status" value="1"/>
</dbReference>
<feature type="compositionally biased region" description="Low complexity" evidence="5">
    <location>
        <begin position="207"/>
        <end position="217"/>
    </location>
</feature>
<dbReference type="Pfam" id="PF13183">
    <property type="entry name" value="Fer4_8"/>
    <property type="match status" value="1"/>
</dbReference>
<dbReference type="AlphaFoldDB" id="A0A6P2CRN6"/>
<keyword evidence="2" id="KW-0285">Flavoprotein</keyword>
<evidence type="ECO:0000256" key="3">
    <source>
        <dbReference type="ARBA" id="ARBA00022827"/>
    </source>
</evidence>
<dbReference type="GO" id="GO:0071949">
    <property type="term" value="F:FAD binding"/>
    <property type="evidence" value="ECO:0007669"/>
    <property type="project" value="InterPro"/>
</dbReference>
<dbReference type="InterPro" id="IPR006094">
    <property type="entry name" value="Oxid_FAD_bind_N"/>
</dbReference>
<dbReference type="Proteomes" id="UP000464178">
    <property type="component" value="Chromosome"/>
</dbReference>
<dbReference type="RefSeq" id="WP_162665832.1">
    <property type="nucleotide sequence ID" value="NZ_LR593886.1"/>
</dbReference>
<dbReference type="Pfam" id="PF01565">
    <property type="entry name" value="FAD_binding_4"/>
    <property type="match status" value="1"/>
</dbReference>
<dbReference type="SUPFAM" id="SSF46548">
    <property type="entry name" value="alpha-helical ferredoxin"/>
    <property type="match status" value="1"/>
</dbReference>
<dbReference type="InterPro" id="IPR016169">
    <property type="entry name" value="FAD-bd_PCMH_sub2"/>
</dbReference>
<dbReference type="InterPro" id="IPR016166">
    <property type="entry name" value="FAD-bd_PCMH"/>
</dbReference>
<evidence type="ECO:0000256" key="2">
    <source>
        <dbReference type="ARBA" id="ARBA00022630"/>
    </source>
</evidence>
<dbReference type="GO" id="GO:0008720">
    <property type="term" value="F:D-lactate dehydrogenase (NAD+) activity"/>
    <property type="evidence" value="ECO:0007669"/>
    <property type="project" value="TreeGrafter"/>
</dbReference>
<protein>
    <recommendedName>
        <fullName evidence="6">FAD-binding PCMH-type domain-containing protein</fullName>
    </recommendedName>
</protein>
<dbReference type="EMBL" id="LR593886">
    <property type="protein sequence ID" value="VTR90735.1"/>
    <property type="molecule type" value="Genomic_DNA"/>
</dbReference>
<feature type="compositionally biased region" description="Basic and acidic residues" evidence="5">
    <location>
        <begin position="579"/>
        <end position="590"/>
    </location>
</feature>
<dbReference type="Gene3D" id="1.10.45.10">
    <property type="entry name" value="Vanillyl-alcohol Oxidase, Chain A, domain 4"/>
    <property type="match status" value="1"/>
</dbReference>